<evidence type="ECO:0000313" key="3">
    <source>
        <dbReference type="EMBL" id="PVX61247.1"/>
    </source>
</evidence>
<keyword evidence="4" id="KW-1185">Reference proteome</keyword>
<gene>
    <name evidence="3" type="ORF">C7402_14238</name>
</gene>
<evidence type="ECO:0000313" key="4">
    <source>
        <dbReference type="Proteomes" id="UP000245712"/>
    </source>
</evidence>
<comment type="caution">
    <text evidence="3">The sequence shown here is derived from an EMBL/GenBank/DDBJ whole genome shotgun (WGS) entry which is preliminary data.</text>
</comment>
<sequence length="246" mass="27546">MMHRSLLYFVQAQYRANPPPSLAQDAGWEAFRDGSPANAMRRAMHRMSRRWLKAFDKGAEDLAKYFVDRAAGATDVQLKDILKKAGFTVEFRTTYDVNNAMQAAIGENVGLIKSIASQHLTEVEGLVMRSMQDGRDLATLTQELTHRYQLTSRRASFIARDQANKMTSVINRARQQELGITQARWCHSHGGKQPRKSHVEASQSDGGKGKVYDIAKGCLIDGEYIWPGQLPNCRCTAQSIIPGMED</sequence>
<dbReference type="Pfam" id="PF04233">
    <property type="entry name" value="Phage_Mu_F"/>
    <property type="match status" value="1"/>
</dbReference>
<reference evidence="3 4" key="1">
    <citation type="submission" date="2018-05" db="EMBL/GenBank/DDBJ databases">
        <title>Genomic Encyclopedia of Type Strains, Phase IV (KMG-V): Genome sequencing to study the core and pangenomes of soil and plant-associated prokaryotes.</title>
        <authorList>
            <person name="Whitman W."/>
        </authorList>
    </citation>
    <scope>NUCLEOTIDE SEQUENCE [LARGE SCALE GENOMIC DNA]</scope>
    <source>
        <strain evidence="3 4">SCZa-39</strain>
    </source>
</reference>
<dbReference type="EMBL" id="QEOB01000042">
    <property type="protein sequence ID" value="PVX61247.1"/>
    <property type="molecule type" value="Genomic_DNA"/>
</dbReference>
<evidence type="ECO:0000259" key="2">
    <source>
        <dbReference type="Pfam" id="PF04233"/>
    </source>
</evidence>
<accession>A0ABX5K6T0</accession>
<feature type="domain" description="Phage head morphogenesis" evidence="2">
    <location>
        <begin position="122"/>
        <end position="237"/>
    </location>
</feature>
<evidence type="ECO:0000256" key="1">
    <source>
        <dbReference type="SAM" id="MobiDB-lite"/>
    </source>
</evidence>
<feature type="region of interest" description="Disordered" evidence="1">
    <location>
        <begin position="187"/>
        <end position="206"/>
    </location>
</feature>
<proteinExistence type="predicted"/>
<dbReference type="InterPro" id="IPR006528">
    <property type="entry name" value="Phage_head_morphogenesis_dom"/>
</dbReference>
<name>A0ABX5K6T0_9BURK</name>
<protein>
    <submittedName>
        <fullName evidence="3">Phage Mu protein F like protein</fullName>
    </submittedName>
</protein>
<feature type="compositionally biased region" description="Basic residues" evidence="1">
    <location>
        <begin position="187"/>
        <end position="196"/>
    </location>
</feature>
<dbReference type="Proteomes" id="UP000245712">
    <property type="component" value="Unassembled WGS sequence"/>
</dbReference>
<organism evidence="3 4">
    <name type="scientific">Paraburkholderia unamae</name>
    <dbReference type="NCBI Taxonomy" id="219649"/>
    <lineage>
        <taxon>Bacteria</taxon>
        <taxon>Pseudomonadati</taxon>
        <taxon>Pseudomonadota</taxon>
        <taxon>Betaproteobacteria</taxon>
        <taxon>Burkholderiales</taxon>
        <taxon>Burkholderiaceae</taxon>
        <taxon>Paraburkholderia</taxon>
    </lineage>
</organism>